<dbReference type="RefSeq" id="WP_176803404.1">
    <property type="nucleotide sequence ID" value="NZ_JABXYJ010000004.1"/>
</dbReference>
<feature type="region of interest" description="Disordered" evidence="1">
    <location>
        <begin position="1"/>
        <end position="25"/>
    </location>
</feature>
<sequence>MSAAFQNPPVHLSADTPSNASLPPAPVTLLDESGIPHFGQFAGSVASLDWSGLAQPYRRSAWWQRLHHKRWQYVALATEQIFCAVAIVDVGWTNTAFAYVFDRQQRRLLGSFSQDGLPGLTAHLNNCPADGVASHFRFLGNSIRFWHNAQQQCYQLIVDAGGCQIRAQLLPATAAPSLLAIGTVADNVHATCKSAGMPLRGEVRVGQHSFSLDQGCGSYDYSNGFLERETSWRWASAHDTAGGFNLQSGYFGDQENALWLDGRLIPLARADFAYDAGQPMRPWHITTADGLLDVYFHPEGMRAENKNLLIAASRYVQPIGTFEGWVRASPEATPRRISHLAGVTEDHFSRW</sequence>
<dbReference type="InterPro" id="IPR021243">
    <property type="entry name" value="DUF2804"/>
</dbReference>
<proteinExistence type="predicted"/>
<name>A0A850QNM6_9BURK</name>
<dbReference type="Pfam" id="PF10974">
    <property type="entry name" value="DUF2804"/>
    <property type="match status" value="1"/>
</dbReference>
<dbReference type="PANTHER" id="PTHR35868:SF4">
    <property type="entry name" value="DUF2804 DOMAIN-CONTAINING PROTEIN"/>
    <property type="match status" value="1"/>
</dbReference>
<evidence type="ECO:0000256" key="1">
    <source>
        <dbReference type="SAM" id="MobiDB-lite"/>
    </source>
</evidence>
<organism evidence="2 3">
    <name type="scientific">Undibacterium oligocarboniphilum</name>
    <dbReference type="NCBI Taxonomy" id="666702"/>
    <lineage>
        <taxon>Bacteria</taxon>
        <taxon>Pseudomonadati</taxon>
        <taxon>Pseudomonadota</taxon>
        <taxon>Betaproteobacteria</taxon>
        <taxon>Burkholderiales</taxon>
        <taxon>Oxalobacteraceae</taxon>
        <taxon>Undibacterium</taxon>
    </lineage>
</organism>
<protein>
    <submittedName>
        <fullName evidence="2">DUF2804 domain-containing protein</fullName>
    </submittedName>
</protein>
<gene>
    <name evidence="2" type="ORF">HV832_09120</name>
</gene>
<dbReference type="PANTHER" id="PTHR35868">
    <property type="entry name" value="DUF2804 DOMAIN-CONTAINING PROTEIN-RELATED"/>
    <property type="match status" value="1"/>
</dbReference>
<dbReference type="Proteomes" id="UP000588051">
    <property type="component" value="Unassembled WGS sequence"/>
</dbReference>
<comment type="caution">
    <text evidence="2">The sequence shown here is derived from an EMBL/GenBank/DDBJ whole genome shotgun (WGS) entry which is preliminary data.</text>
</comment>
<evidence type="ECO:0000313" key="3">
    <source>
        <dbReference type="Proteomes" id="UP000588051"/>
    </source>
</evidence>
<dbReference type="AlphaFoldDB" id="A0A850QNM6"/>
<reference evidence="2 3" key="1">
    <citation type="submission" date="2020-06" db="EMBL/GenBank/DDBJ databases">
        <authorList>
            <person name="Qiu C."/>
            <person name="Liu Z."/>
        </authorList>
    </citation>
    <scope>NUCLEOTIDE SEQUENCE [LARGE SCALE GENOMIC DNA]</scope>
    <source>
        <strain evidence="2 3">EM 1</strain>
    </source>
</reference>
<keyword evidence="3" id="KW-1185">Reference proteome</keyword>
<evidence type="ECO:0000313" key="2">
    <source>
        <dbReference type="EMBL" id="NVO77994.1"/>
    </source>
</evidence>
<dbReference type="EMBL" id="JABXYJ010000004">
    <property type="protein sequence ID" value="NVO77994.1"/>
    <property type="molecule type" value="Genomic_DNA"/>
</dbReference>
<accession>A0A850QNM6</accession>